<dbReference type="PANTHER" id="PTHR30055:SF151">
    <property type="entry name" value="TRANSCRIPTIONAL REGULATORY PROTEIN"/>
    <property type="match status" value="1"/>
</dbReference>
<proteinExistence type="predicted"/>
<evidence type="ECO:0000256" key="1">
    <source>
        <dbReference type="ARBA" id="ARBA00023015"/>
    </source>
</evidence>
<keyword evidence="1" id="KW-0805">Transcription regulation</keyword>
<dbReference type="Pfam" id="PF02909">
    <property type="entry name" value="TetR_C_1"/>
    <property type="match status" value="1"/>
</dbReference>
<dbReference type="GO" id="GO:0045892">
    <property type="term" value="P:negative regulation of DNA-templated transcription"/>
    <property type="evidence" value="ECO:0007669"/>
    <property type="project" value="InterPro"/>
</dbReference>
<dbReference type="Gene3D" id="1.10.357.10">
    <property type="entry name" value="Tetracycline Repressor, domain 2"/>
    <property type="match status" value="1"/>
</dbReference>
<protein>
    <submittedName>
        <fullName evidence="6">TetR family transcriptional regulator</fullName>
    </submittedName>
</protein>
<dbReference type="InterPro" id="IPR004111">
    <property type="entry name" value="Repressor_TetR_C"/>
</dbReference>
<feature type="domain" description="HTH tetR-type" evidence="5">
    <location>
        <begin position="8"/>
        <end position="68"/>
    </location>
</feature>
<evidence type="ECO:0000256" key="2">
    <source>
        <dbReference type="ARBA" id="ARBA00023125"/>
    </source>
</evidence>
<evidence type="ECO:0000256" key="3">
    <source>
        <dbReference type="ARBA" id="ARBA00023163"/>
    </source>
</evidence>
<evidence type="ECO:0000259" key="5">
    <source>
        <dbReference type="PROSITE" id="PS50977"/>
    </source>
</evidence>
<dbReference type="InterPro" id="IPR001647">
    <property type="entry name" value="HTH_TetR"/>
</dbReference>
<keyword evidence="3" id="KW-0804">Transcription</keyword>
<dbReference type="GO" id="GO:0003700">
    <property type="term" value="F:DNA-binding transcription factor activity"/>
    <property type="evidence" value="ECO:0007669"/>
    <property type="project" value="TreeGrafter"/>
</dbReference>
<dbReference type="SUPFAM" id="SSF46689">
    <property type="entry name" value="Homeodomain-like"/>
    <property type="match status" value="1"/>
</dbReference>
<evidence type="ECO:0000313" key="6">
    <source>
        <dbReference type="EMBL" id="TXN30495.1"/>
    </source>
</evidence>
<evidence type="ECO:0000313" key="7">
    <source>
        <dbReference type="Proteomes" id="UP000321379"/>
    </source>
</evidence>
<keyword evidence="2 4" id="KW-0238">DNA-binding</keyword>
<sequence length="243" mass="27193">MDVERRVRLNRDRVLRAAVSLADEIGIEALSMRRLAQELDVVPMALYKHVQNKEELLDGMVEMIVGEIDPPVRDADWKSAVRQRVLSARRALQRHPWARQVVESRTTKTPAVLDYMDSFTGMFLAGGFSVDLTHHVMHAIGGRMWGFTQELFDDTASPQAEPSAEVPAEVRAAMLEQMAARYPNIVAIATSMDHDDDSVVSHGCDDQFEFEFALDLLLDGFERLRDQGWTSRAARRGGGSPAA</sequence>
<evidence type="ECO:0000256" key="4">
    <source>
        <dbReference type="PROSITE-ProRule" id="PRU00335"/>
    </source>
</evidence>
<reference evidence="6 7" key="1">
    <citation type="submission" date="2019-08" db="EMBL/GenBank/DDBJ databases">
        <title>Bacterial whole genome sequence for Glaciihabitans sp. CHu50b-6-2.</title>
        <authorList>
            <person name="Jin L."/>
        </authorList>
    </citation>
    <scope>NUCLEOTIDE SEQUENCE [LARGE SCALE GENOMIC DNA]</scope>
    <source>
        <strain evidence="6 7">CHu50b-6-2</strain>
    </source>
</reference>
<dbReference type="PROSITE" id="PS50977">
    <property type="entry name" value="HTH_TETR_2"/>
    <property type="match status" value="1"/>
</dbReference>
<dbReference type="InterPro" id="IPR050109">
    <property type="entry name" value="HTH-type_TetR-like_transc_reg"/>
</dbReference>
<gene>
    <name evidence="6" type="ORF">FVP33_10090</name>
</gene>
<name>A0A5C8USK7_9MICO</name>
<organism evidence="6 7">
    <name type="scientific">Lacisediminihabitans profunda</name>
    <dbReference type="NCBI Taxonomy" id="2594790"/>
    <lineage>
        <taxon>Bacteria</taxon>
        <taxon>Bacillati</taxon>
        <taxon>Actinomycetota</taxon>
        <taxon>Actinomycetes</taxon>
        <taxon>Micrococcales</taxon>
        <taxon>Microbacteriaceae</taxon>
        <taxon>Lacisediminihabitans</taxon>
    </lineage>
</organism>
<dbReference type="GO" id="GO:0000976">
    <property type="term" value="F:transcription cis-regulatory region binding"/>
    <property type="evidence" value="ECO:0007669"/>
    <property type="project" value="TreeGrafter"/>
</dbReference>
<dbReference type="InterPro" id="IPR009057">
    <property type="entry name" value="Homeodomain-like_sf"/>
</dbReference>
<dbReference type="Pfam" id="PF00440">
    <property type="entry name" value="TetR_N"/>
    <property type="match status" value="1"/>
</dbReference>
<dbReference type="PRINTS" id="PR00455">
    <property type="entry name" value="HTHTETR"/>
</dbReference>
<dbReference type="Proteomes" id="UP000321379">
    <property type="component" value="Unassembled WGS sequence"/>
</dbReference>
<dbReference type="PANTHER" id="PTHR30055">
    <property type="entry name" value="HTH-TYPE TRANSCRIPTIONAL REGULATOR RUTR"/>
    <property type="match status" value="1"/>
</dbReference>
<dbReference type="AlphaFoldDB" id="A0A5C8USK7"/>
<dbReference type="SUPFAM" id="SSF48498">
    <property type="entry name" value="Tetracyclin repressor-like, C-terminal domain"/>
    <property type="match status" value="1"/>
</dbReference>
<accession>A0A5C8USK7</accession>
<feature type="DNA-binding region" description="H-T-H motif" evidence="4">
    <location>
        <begin position="31"/>
        <end position="50"/>
    </location>
</feature>
<keyword evidence="7" id="KW-1185">Reference proteome</keyword>
<dbReference type="Gene3D" id="1.10.10.60">
    <property type="entry name" value="Homeodomain-like"/>
    <property type="match status" value="1"/>
</dbReference>
<dbReference type="InterPro" id="IPR036271">
    <property type="entry name" value="Tet_transcr_reg_TetR-rel_C_sf"/>
</dbReference>
<dbReference type="EMBL" id="VRMG01000007">
    <property type="protein sequence ID" value="TXN30495.1"/>
    <property type="molecule type" value="Genomic_DNA"/>
</dbReference>
<comment type="caution">
    <text evidence="6">The sequence shown here is derived from an EMBL/GenBank/DDBJ whole genome shotgun (WGS) entry which is preliminary data.</text>
</comment>